<sequence>MRKAFVIIVLLFLAALTTRAQQFPLLDKSPADIIYFPLKAPSSKDPEVKPIIKVIYSRPQKNGREIFGVLEQFGKVWRVGANESTEIKFFETVKLGDKKIKHGTYSLFAIPNSDKWIIIINKITDKWGAFTYDQSADVARIEVPVIKSSKTIEAFSITFIPTDSGAKMMMGWDNTIVEVPFVFSGKK</sequence>
<accession>A0A7K1Y4W7</accession>
<evidence type="ECO:0000256" key="1">
    <source>
        <dbReference type="SAM" id="SignalP"/>
    </source>
</evidence>
<organism evidence="2 3">
    <name type="scientific">Hufsiella arboris</name>
    <dbReference type="NCBI Taxonomy" id="2695275"/>
    <lineage>
        <taxon>Bacteria</taxon>
        <taxon>Pseudomonadati</taxon>
        <taxon>Bacteroidota</taxon>
        <taxon>Sphingobacteriia</taxon>
        <taxon>Sphingobacteriales</taxon>
        <taxon>Sphingobacteriaceae</taxon>
        <taxon>Hufsiella</taxon>
    </lineage>
</organism>
<dbReference type="Pfam" id="PF11138">
    <property type="entry name" value="DUF2911"/>
    <property type="match status" value="1"/>
</dbReference>
<keyword evidence="3" id="KW-1185">Reference proteome</keyword>
<dbReference type="InterPro" id="IPR021314">
    <property type="entry name" value="DUF2911"/>
</dbReference>
<keyword evidence="1" id="KW-0732">Signal</keyword>
<name>A0A7K1Y4W7_9SPHI</name>
<feature type="chain" id="PRO_5029451179" evidence="1">
    <location>
        <begin position="21"/>
        <end position="187"/>
    </location>
</feature>
<comment type="caution">
    <text evidence="2">The sequence shown here is derived from an EMBL/GenBank/DDBJ whole genome shotgun (WGS) entry which is preliminary data.</text>
</comment>
<dbReference type="Proteomes" id="UP000466586">
    <property type="component" value="Unassembled WGS sequence"/>
</dbReference>
<evidence type="ECO:0000313" key="2">
    <source>
        <dbReference type="EMBL" id="MXV49627.1"/>
    </source>
</evidence>
<proteinExistence type="predicted"/>
<dbReference type="EMBL" id="WVHT01000001">
    <property type="protein sequence ID" value="MXV49627.1"/>
    <property type="molecule type" value="Genomic_DNA"/>
</dbReference>
<protein>
    <submittedName>
        <fullName evidence="2">DUF2911 domain-containing protein</fullName>
    </submittedName>
</protein>
<evidence type="ECO:0000313" key="3">
    <source>
        <dbReference type="Proteomes" id="UP000466586"/>
    </source>
</evidence>
<reference evidence="2 3" key="1">
    <citation type="submission" date="2019-11" db="EMBL/GenBank/DDBJ databases">
        <title>Pedobacter sp. HMF7647 Genome sequencing and assembly.</title>
        <authorList>
            <person name="Kang H."/>
            <person name="Kim H."/>
            <person name="Joh K."/>
        </authorList>
    </citation>
    <scope>NUCLEOTIDE SEQUENCE [LARGE SCALE GENOMIC DNA]</scope>
    <source>
        <strain evidence="2 3">HMF7647</strain>
    </source>
</reference>
<dbReference type="AlphaFoldDB" id="A0A7K1Y4W7"/>
<gene>
    <name evidence="2" type="ORF">GS399_01480</name>
</gene>
<dbReference type="RefSeq" id="WP_160842803.1">
    <property type="nucleotide sequence ID" value="NZ_WVHT01000001.1"/>
</dbReference>
<feature type="signal peptide" evidence="1">
    <location>
        <begin position="1"/>
        <end position="20"/>
    </location>
</feature>